<organism evidence="1 2">
    <name type="scientific">Clostridium beijerinckii</name>
    <name type="common">Clostridium MP</name>
    <dbReference type="NCBI Taxonomy" id="1520"/>
    <lineage>
        <taxon>Bacteria</taxon>
        <taxon>Bacillati</taxon>
        <taxon>Bacillota</taxon>
        <taxon>Clostridia</taxon>
        <taxon>Eubacteriales</taxon>
        <taxon>Clostridiaceae</taxon>
        <taxon>Clostridium</taxon>
    </lineage>
</organism>
<evidence type="ECO:0000313" key="1">
    <source>
        <dbReference type="EMBL" id="NRV07651.1"/>
    </source>
</evidence>
<reference evidence="1" key="1">
    <citation type="submission" date="2020-05" db="EMBL/GenBank/DDBJ databases">
        <title>Genomic insights into acetone-butanol-ethanol (ABE) fermentation by sequencing solventogenic clostridia strains.</title>
        <authorList>
            <person name="Brown S."/>
        </authorList>
    </citation>
    <scope>NUCLEOTIDE SEQUENCE</scope>
    <source>
        <strain evidence="1">DJ126</strain>
    </source>
</reference>
<dbReference type="AlphaFoldDB" id="A0A9Q5D6W5"/>
<accession>A0A9Q5D6W5</accession>
<comment type="caution">
    <text evidence="1">The sequence shown here is derived from an EMBL/GenBank/DDBJ whole genome shotgun (WGS) entry which is preliminary data.</text>
</comment>
<protein>
    <submittedName>
        <fullName evidence="1">Uncharacterized protein</fullName>
    </submittedName>
</protein>
<dbReference type="RefSeq" id="WP_077305447.1">
    <property type="nucleotide sequence ID" value="NZ_CP016090.1"/>
</dbReference>
<proteinExistence type="predicted"/>
<gene>
    <name evidence="1" type="ORF">DFH45_000614</name>
</gene>
<evidence type="ECO:0000313" key="2">
    <source>
        <dbReference type="Proteomes" id="UP000821656"/>
    </source>
</evidence>
<dbReference type="EMBL" id="JABSXK010000001">
    <property type="protein sequence ID" value="NRV07651.1"/>
    <property type="molecule type" value="Genomic_DNA"/>
</dbReference>
<sequence length="135" mass="16026">MYENWEKDICNMINSVGVSADKVRLKKEEVKKKFEENKNNFLYEYTFKNLYLNDNYNGAYNQICEQVAKVILNYLEEEKALMELIAENYIYAIGEVEKNSFYHNFSYQMQGIGITTSGRCGINIKTIPYRHFRKL</sequence>
<dbReference type="Proteomes" id="UP000821656">
    <property type="component" value="Unassembled WGS sequence"/>
</dbReference>
<name>A0A9Q5D6W5_CLOBE</name>